<dbReference type="SUPFAM" id="SSF51306">
    <property type="entry name" value="LexA/Signal peptidase"/>
    <property type="match status" value="1"/>
</dbReference>
<feature type="domain" description="LexA repressor DNA-binding" evidence="2">
    <location>
        <begin position="4"/>
        <end position="62"/>
    </location>
</feature>
<feature type="domain" description="Peptidase S24/S26A/S26B/S26C" evidence="1">
    <location>
        <begin position="93"/>
        <end position="193"/>
    </location>
</feature>
<dbReference type="InterPro" id="IPR039418">
    <property type="entry name" value="LexA-like"/>
</dbReference>
<gene>
    <name evidence="3" type="ORF">COZ39_01795</name>
</gene>
<dbReference type="GO" id="GO:0004252">
    <property type="term" value="F:serine-type endopeptidase activity"/>
    <property type="evidence" value="ECO:0007669"/>
    <property type="project" value="InterPro"/>
</dbReference>
<evidence type="ECO:0000313" key="4">
    <source>
        <dbReference type="Proteomes" id="UP000229708"/>
    </source>
</evidence>
<evidence type="ECO:0000259" key="1">
    <source>
        <dbReference type="Pfam" id="PF00717"/>
    </source>
</evidence>
<dbReference type="InterPro" id="IPR036388">
    <property type="entry name" value="WH-like_DNA-bd_sf"/>
</dbReference>
<dbReference type="AlphaFoldDB" id="A0A2M7M0G5"/>
<name>A0A2M7M0G5_9BACT</name>
<reference evidence="4" key="1">
    <citation type="submission" date="2017-09" db="EMBL/GenBank/DDBJ databases">
        <title>Depth-based differentiation of microbial function through sediment-hosted aquifers and enrichment of novel symbionts in the deep terrestrial subsurface.</title>
        <authorList>
            <person name="Probst A.J."/>
            <person name="Ladd B."/>
            <person name="Jarett J.K."/>
            <person name="Geller-Mcgrath D.E."/>
            <person name="Sieber C.M.K."/>
            <person name="Emerson J.B."/>
            <person name="Anantharaman K."/>
            <person name="Thomas B.C."/>
            <person name="Malmstrom R."/>
            <person name="Stieglmeier M."/>
            <person name="Klingl A."/>
            <person name="Woyke T."/>
            <person name="Ryan C.M."/>
            <person name="Banfield J.F."/>
        </authorList>
    </citation>
    <scope>NUCLEOTIDE SEQUENCE [LARGE SCALE GENOMIC DNA]</scope>
</reference>
<evidence type="ECO:0000313" key="3">
    <source>
        <dbReference type="EMBL" id="PIX73793.1"/>
    </source>
</evidence>
<dbReference type="EMBL" id="PFJI01000073">
    <property type="protein sequence ID" value="PIX73793.1"/>
    <property type="molecule type" value="Genomic_DNA"/>
</dbReference>
<protein>
    <submittedName>
        <fullName evidence="3">Peptidase S24</fullName>
    </submittedName>
</protein>
<dbReference type="Pfam" id="PF01726">
    <property type="entry name" value="LexA_DNA_bind"/>
    <property type="match status" value="1"/>
</dbReference>
<evidence type="ECO:0000259" key="2">
    <source>
        <dbReference type="Pfam" id="PF01726"/>
    </source>
</evidence>
<dbReference type="PANTHER" id="PTHR33516:SF2">
    <property type="entry name" value="LEXA REPRESSOR-RELATED"/>
    <property type="match status" value="1"/>
</dbReference>
<comment type="caution">
    <text evidence="3">The sequence shown here is derived from an EMBL/GenBank/DDBJ whole genome shotgun (WGS) entry which is preliminary data.</text>
</comment>
<dbReference type="CDD" id="cd06529">
    <property type="entry name" value="S24_LexA-like"/>
    <property type="match status" value="1"/>
</dbReference>
<dbReference type="Pfam" id="PF00717">
    <property type="entry name" value="Peptidase_S24"/>
    <property type="match status" value="1"/>
</dbReference>
<dbReference type="InterPro" id="IPR011991">
    <property type="entry name" value="ArsR-like_HTH"/>
</dbReference>
<dbReference type="Gene3D" id="2.10.109.10">
    <property type="entry name" value="Umud Fragment, subunit A"/>
    <property type="match status" value="1"/>
</dbReference>
<dbReference type="InterPro" id="IPR036390">
    <property type="entry name" value="WH_DNA-bd_sf"/>
</dbReference>
<sequence>MKNNLHPIQKKLLDLLIKNIDEPLTIREMQNILDASSTSVVAHHLTQLEKKGYLKKNPANPRDYQVLKDAPEKQITYLNLYGLAHCGPTGSVLDGNPIERIPISTRVISFPSSEAFMVKAKGDSMEPKINDSDLIIARKTNDADNGSVVICVNDGEALIKKIKKDGRNTILISLNPKYQPFLADKNFRIEGEVRGVITNKVF</sequence>
<accession>A0A2M7M0G5</accession>
<dbReference type="SUPFAM" id="SSF46785">
    <property type="entry name" value="Winged helix' DNA-binding domain"/>
    <property type="match status" value="1"/>
</dbReference>
<dbReference type="Proteomes" id="UP000229708">
    <property type="component" value="Unassembled WGS sequence"/>
</dbReference>
<dbReference type="PANTHER" id="PTHR33516">
    <property type="entry name" value="LEXA REPRESSOR"/>
    <property type="match status" value="1"/>
</dbReference>
<dbReference type="InterPro" id="IPR015927">
    <property type="entry name" value="Peptidase_S24_S26A/B/C"/>
</dbReference>
<organism evidence="3 4">
    <name type="scientific">Candidatus Roizmanbacteria bacterium CG_4_10_14_3_um_filter_33_21</name>
    <dbReference type="NCBI Taxonomy" id="1974830"/>
    <lineage>
        <taxon>Bacteria</taxon>
        <taxon>Candidatus Roizmaniibacteriota</taxon>
    </lineage>
</organism>
<dbReference type="CDD" id="cd00090">
    <property type="entry name" value="HTH_ARSR"/>
    <property type="match status" value="1"/>
</dbReference>
<dbReference type="Gene3D" id="1.10.10.10">
    <property type="entry name" value="Winged helix-like DNA-binding domain superfamily/Winged helix DNA-binding domain"/>
    <property type="match status" value="1"/>
</dbReference>
<dbReference type="InterPro" id="IPR050077">
    <property type="entry name" value="LexA_repressor"/>
</dbReference>
<dbReference type="GO" id="GO:0006508">
    <property type="term" value="P:proteolysis"/>
    <property type="evidence" value="ECO:0007669"/>
    <property type="project" value="InterPro"/>
</dbReference>
<proteinExistence type="predicted"/>
<dbReference type="InterPro" id="IPR036286">
    <property type="entry name" value="LexA/Signal_pep-like_sf"/>
</dbReference>
<dbReference type="InterPro" id="IPR006199">
    <property type="entry name" value="LexA_DNA-bd_dom"/>
</dbReference>